<feature type="domain" description="Plant heme peroxidase family profile" evidence="16">
    <location>
        <begin position="165"/>
        <end position="358"/>
    </location>
</feature>
<feature type="region of interest" description="Disordered" evidence="15">
    <location>
        <begin position="189"/>
        <end position="215"/>
    </location>
</feature>
<keyword evidence="18" id="KW-1185">Reference proteome</keyword>
<evidence type="ECO:0000256" key="3">
    <source>
        <dbReference type="ARBA" id="ARBA00004569"/>
    </source>
</evidence>
<dbReference type="PRINTS" id="PR00458">
    <property type="entry name" value="PEROXIDASE"/>
</dbReference>
<dbReference type="GO" id="GO:0034599">
    <property type="term" value="P:cellular response to oxidative stress"/>
    <property type="evidence" value="ECO:0007669"/>
    <property type="project" value="InterPro"/>
</dbReference>
<proteinExistence type="inferred from homology"/>
<dbReference type="PROSITE" id="PS50873">
    <property type="entry name" value="PEROXIDASE_4"/>
    <property type="match status" value="1"/>
</dbReference>
<dbReference type="InterPro" id="IPR010255">
    <property type="entry name" value="Haem_peroxidase_sf"/>
</dbReference>
<comment type="catalytic activity">
    <reaction evidence="13">
        <text>2 Fe(II)-[cytochrome c] + H2O2 + 2 H(+) = 2 Fe(III)-[cytochrome c] + 2 H2O</text>
        <dbReference type="Rhea" id="RHEA:16581"/>
        <dbReference type="Rhea" id="RHEA-COMP:10350"/>
        <dbReference type="Rhea" id="RHEA-COMP:14399"/>
        <dbReference type="ChEBI" id="CHEBI:15377"/>
        <dbReference type="ChEBI" id="CHEBI:15378"/>
        <dbReference type="ChEBI" id="CHEBI:16240"/>
        <dbReference type="ChEBI" id="CHEBI:29033"/>
        <dbReference type="ChEBI" id="CHEBI:29034"/>
        <dbReference type="EC" id="1.11.1.5"/>
    </reaction>
</comment>
<evidence type="ECO:0000256" key="15">
    <source>
        <dbReference type="SAM" id="MobiDB-lite"/>
    </source>
</evidence>
<evidence type="ECO:0000256" key="12">
    <source>
        <dbReference type="ARBA" id="ARBA00038574"/>
    </source>
</evidence>
<keyword evidence="10" id="KW-0408">Iron</keyword>
<organism evidence="17 18">
    <name type="scientific">[Candida] railenensis</name>
    <dbReference type="NCBI Taxonomy" id="45579"/>
    <lineage>
        <taxon>Eukaryota</taxon>
        <taxon>Fungi</taxon>
        <taxon>Dikarya</taxon>
        <taxon>Ascomycota</taxon>
        <taxon>Saccharomycotina</taxon>
        <taxon>Pichiomycetes</taxon>
        <taxon>Debaryomycetaceae</taxon>
        <taxon>Kurtzmaniella</taxon>
    </lineage>
</organism>
<comment type="subunit">
    <text evidence="12">Forms a one-to-one complex with cytochrome c.</text>
</comment>
<dbReference type="PRINTS" id="PR00459">
    <property type="entry name" value="ASPEROXIDASE"/>
</dbReference>
<dbReference type="GO" id="GO:0000302">
    <property type="term" value="P:response to reactive oxygen species"/>
    <property type="evidence" value="ECO:0007669"/>
    <property type="project" value="TreeGrafter"/>
</dbReference>
<comment type="caution">
    <text evidence="17">The sequence shown here is derived from an EMBL/GenBank/DDBJ whole genome shotgun (WGS) entry which is preliminary data.</text>
</comment>
<keyword evidence="9 14" id="KW-0560">Oxidoreductase</keyword>
<keyword evidence="5 14" id="KW-0575">Peroxidase</keyword>
<evidence type="ECO:0000256" key="5">
    <source>
        <dbReference type="ARBA" id="ARBA00022559"/>
    </source>
</evidence>
<evidence type="ECO:0000256" key="7">
    <source>
        <dbReference type="ARBA" id="ARBA00022723"/>
    </source>
</evidence>
<evidence type="ECO:0000256" key="2">
    <source>
        <dbReference type="ARBA" id="ARBA00004305"/>
    </source>
</evidence>
<dbReference type="GO" id="GO:0020037">
    <property type="term" value="F:heme binding"/>
    <property type="evidence" value="ECO:0007669"/>
    <property type="project" value="UniProtKB-UniRule"/>
</dbReference>
<dbReference type="PANTHER" id="PTHR31356:SF58">
    <property type="entry name" value="CYTOCHROME C PEROXIDASE, MITOCHONDRIAL"/>
    <property type="match status" value="1"/>
</dbReference>
<evidence type="ECO:0000256" key="10">
    <source>
        <dbReference type="ARBA" id="ARBA00023004"/>
    </source>
</evidence>
<evidence type="ECO:0000256" key="6">
    <source>
        <dbReference type="ARBA" id="ARBA00022617"/>
    </source>
</evidence>
<gene>
    <name evidence="17" type="ORF">CLIB1423_06S03620</name>
</gene>
<accession>A0A9P0VXS9</accession>
<dbReference type="InterPro" id="IPR002016">
    <property type="entry name" value="Haem_peroxidase"/>
</dbReference>
<dbReference type="FunFam" id="1.10.520.10:FF:000005">
    <property type="entry name" value="Cytochrome c peroxidase"/>
    <property type="match status" value="1"/>
</dbReference>
<dbReference type="FunFam" id="1.10.420.10:FF:000009">
    <property type="entry name" value="Ascorbate peroxidase"/>
    <property type="match status" value="1"/>
</dbReference>
<evidence type="ECO:0000256" key="14">
    <source>
        <dbReference type="RuleBase" id="RU363051"/>
    </source>
</evidence>
<evidence type="ECO:0000259" key="16">
    <source>
        <dbReference type="PROSITE" id="PS50873"/>
    </source>
</evidence>
<dbReference type="Proteomes" id="UP000837801">
    <property type="component" value="Unassembled WGS sequence"/>
</dbReference>
<dbReference type="Gene3D" id="1.10.520.10">
    <property type="match status" value="1"/>
</dbReference>
<evidence type="ECO:0000256" key="8">
    <source>
        <dbReference type="ARBA" id="ARBA00022946"/>
    </source>
</evidence>
<dbReference type="GO" id="GO:0042744">
    <property type="term" value="P:hydrogen peroxide catabolic process"/>
    <property type="evidence" value="ECO:0007669"/>
    <property type="project" value="TreeGrafter"/>
</dbReference>
<evidence type="ECO:0000256" key="9">
    <source>
        <dbReference type="ARBA" id="ARBA00023002"/>
    </source>
</evidence>
<comment type="similarity">
    <text evidence="4">Belongs to the peroxidase family. Cytochrome c peroxidase subfamily.</text>
</comment>
<dbReference type="Pfam" id="PF00141">
    <property type="entry name" value="peroxidase"/>
    <property type="match status" value="1"/>
</dbReference>
<dbReference type="InterPro" id="IPR044831">
    <property type="entry name" value="Ccp1-like"/>
</dbReference>
<dbReference type="Gene3D" id="1.10.420.10">
    <property type="entry name" value="Peroxidase, domain 2"/>
    <property type="match status" value="1"/>
</dbReference>
<comment type="function">
    <text evidence="1">Destroys radicals which are normally produced within the cells and which are toxic to biological systems.</text>
</comment>
<keyword evidence="11" id="KW-0496">Mitochondrion</keyword>
<evidence type="ECO:0000256" key="13">
    <source>
        <dbReference type="ARBA" id="ARBA00049265"/>
    </source>
</evidence>
<keyword evidence="7" id="KW-0479">Metal-binding</keyword>
<dbReference type="GO" id="GO:0004130">
    <property type="term" value="F:cytochrome-c peroxidase activity"/>
    <property type="evidence" value="ECO:0007669"/>
    <property type="project" value="UniProtKB-EC"/>
</dbReference>
<dbReference type="EC" id="1.11.1.-" evidence="14"/>
<dbReference type="OrthoDB" id="2859658at2759"/>
<dbReference type="GO" id="GO:0005758">
    <property type="term" value="C:mitochondrial intermembrane space"/>
    <property type="evidence" value="ECO:0007669"/>
    <property type="project" value="UniProtKB-SubCell"/>
</dbReference>
<sequence>MSAIRASPILKSNQSFKLLAGLVGSGAVLYYLNNTNQYNYSQGNNGGNKHQFGGFKKAAPLLGASFLINKADPPKEGDYESYQEIYNEIAEKMRNEDDADDGAGRYGLLCRLAWHSSGTYKKSDNTGGSYAGTMNYSPESTDGANAGLEYGRAFLLSIKEKHEWISHGDLWTLGGVVAVQEAGGPKIKWRAGRVDSPPNNADKIPENGRLPDASQGADHIKSVFGRMGFNDRETVALIGAHCLGKCHPSRSGFDGPWGPSLTMFTNDFFVRLLQNWHVRKWDGPKQYQDDESNSFMMLPTDIALKEDSSFLKYVKIYAADQDVFFKDFAAAYAALLERGVDFPRFSKTYTFKTLDEQE</sequence>
<keyword evidence="8" id="KW-0809">Transit peptide</keyword>
<comment type="subcellular location">
    <subcellularLocation>
        <location evidence="3">Mitochondrion intermembrane space</location>
    </subcellularLocation>
    <subcellularLocation>
        <location evidence="2">Mitochondrion matrix</location>
    </subcellularLocation>
</comment>
<evidence type="ECO:0000256" key="4">
    <source>
        <dbReference type="ARBA" id="ARBA00005997"/>
    </source>
</evidence>
<dbReference type="GO" id="GO:0046872">
    <property type="term" value="F:metal ion binding"/>
    <property type="evidence" value="ECO:0007669"/>
    <property type="project" value="UniProtKB-UniRule"/>
</dbReference>
<evidence type="ECO:0000313" key="17">
    <source>
        <dbReference type="EMBL" id="CAH2352315.1"/>
    </source>
</evidence>
<evidence type="ECO:0000256" key="11">
    <source>
        <dbReference type="ARBA" id="ARBA00023128"/>
    </source>
</evidence>
<dbReference type="SUPFAM" id="SSF48113">
    <property type="entry name" value="Heme-dependent peroxidases"/>
    <property type="match status" value="1"/>
</dbReference>
<dbReference type="AlphaFoldDB" id="A0A9P0VXS9"/>
<keyword evidence="6" id="KW-0349">Heme</keyword>
<dbReference type="InterPro" id="IPR002207">
    <property type="entry name" value="Peroxidase_I"/>
</dbReference>
<reference evidence="17" key="1">
    <citation type="submission" date="2022-03" db="EMBL/GenBank/DDBJ databases">
        <authorList>
            <person name="Legras J.-L."/>
            <person name="Devillers H."/>
            <person name="Grondin C."/>
        </authorList>
    </citation>
    <scope>NUCLEOTIDE SEQUENCE</scope>
    <source>
        <strain evidence="17">CLIB 1423</strain>
    </source>
</reference>
<dbReference type="PANTHER" id="PTHR31356">
    <property type="entry name" value="THYLAKOID LUMENAL 29 KDA PROTEIN, CHLOROPLASTIC-RELATED"/>
    <property type="match status" value="1"/>
</dbReference>
<dbReference type="EMBL" id="CAKXYY010000006">
    <property type="protein sequence ID" value="CAH2352315.1"/>
    <property type="molecule type" value="Genomic_DNA"/>
</dbReference>
<protein>
    <recommendedName>
        <fullName evidence="14">Peroxidase</fullName>
        <ecNumber evidence="14">1.11.1.-</ecNumber>
    </recommendedName>
</protein>
<name>A0A9P0VXS9_9ASCO</name>
<dbReference type="GO" id="GO:0005759">
    <property type="term" value="C:mitochondrial matrix"/>
    <property type="evidence" value="ECO:0007669"/>
    <property type="project" value="UniProtKB-SubCell"/>
</dbReference>
<evidence type="ECO:0000313" key="18">
    <source>
        <dbReference type="Proteomes" id="UP000837801"/>
    </source>
</evidence>
<evidence type="ECO:0000256" key="1">
    <source>
        <dbReference type="ARBA" id="ARBA00003917"/>
    </source>
</evidence>